<proteinExistence type="inferred from homology"/>
<protein>
    <recommendedName>
        <fullName evidence="6">Methyltransferase</fullName>
    </recommendedName>
</protein>
<evidence type="ECO:0000313" key="4">
    <source>
        <dbReference type="EMBL" id="KAF2106467.1"/>
    </source>
</evidence>
<keyword evidence="1" id="KW-0560">Oxidoreductase</keyword>
<dbReference type="EMBL" id="ML977362">
    <property type="protein sequence ID" value="KAF2106467.1"/>
    <property type="molecule type" value="Genomic_DNA"/>
</dbReference>
<evidence type="ECO:0000256" key="3">
    <source>
        <dbReference type="SAM" id="MobiDB-lite"/>
    </source>
</evidence>
<evidence type="ECO:0000256" key="2">
    <source>
        <dbReference type="ARBA" id="ARBA00023604"/>
    </source>
</evidence>
<dbReference type="InterPro" id="IPR044053">
    <property type="entry name" value="AsaB-like"/>
</dbReference>
<reference evidence="4" key="1">
    <citation type="journal article" date="2020" name="Stud. Mycol.">
        <title>101 Dothideomycetes genomes: a test case for predicting lifestyles and emergence of pathogens.</title>
        <authorList>
            <person name="Haridas S."/>
            <person name="Albert R."/>
            <person name="Binder M."/>
            <person name="Bloem J."/>
            <person name="Labutti K."/>
            <person name="Salamov A."/>
            <person name="Andreopoulos B."/>
            <person name="Baker S."/>
            <person name="Barry K."/>
            <person name="Bills G."/>
            <person name="Bluhm B."/>
            <person name="Cannon C."/>
            <person name="Castanera R."/>
            <person name="Culley D."/>
            <person name="Daum C."/>
            <person name="Ezra D."/>
            <person name="Gonzalez J."/>
            <person name="Henrissat B."/>
            <person name="Kuo A."/>
            <person name="Liang C."/>
            <person name="Lipzen A."/>
            <person name="Lutzoni F."/>
            <person name="Magnuson J."/>
            <person name="Mondo S."/>
            <person name="Nolan M."/>
            <person name="Ohm R."/>
            <person name="Pangilinan J."/>
            <person name="Park H.-J."/>
            <person name="Ramirez L."/>
            <person name="Alfaro M."/>
            <person name="Sun H."/>
            <person name="Tritt A."/>
            <person name="Yoshinaga Y."/>
            <person name="Zwiers L.-H."/>
            <person name="Turgeon B."/>
            <person name="Goodwin S."/>
            <person name="Spatafora J."/>
            <person name="Crous P."/>
            <person name="Grigoriev I."/>
        </authorList>
    </citation>
    <scope>NUCLEOTIDE SEQUENCE</scope>
    <source>
        <strain evidence="4">CBS 627.86</strain>
    </source>
</reference>
<dbReference type="AlphaFoldDB" id="A0A6A5YJF4"/>
<feature type="region of interest" description="Disordered" evidence="3">
    <location>
        <begin position="116"/>
        <end position="137"/>
    </location>
</feature>
<evidence type="ECO:0000256" key="1">
    <source>
        <dbReference type="ARBA" id="ARBA00023002"/>
    </source>
</evidence>
<dbReference type="PANTHER" id="PTHR34598:SF3">
    <property type="entry name" value="OXIDOREDUCTASE AN1597"/>
    <property type="match status" value="1"/>
</dbReference>
<organism evidence="4 5">
    <name type="scientific">Lophiotrema nucula</name>
    <dbReference type="NCBI Taxonomy" id="690887"/>
    <lineage>
        <taxon>Eukaryota</taxon>
        <taxon>Fungi</taxon>
        <taxon>Dikarya</taxon>
        <taxon>Ascomycota</taxon>
        <taxon>Pezizomycotina</taxon>
        <taxon>Dothideomycetes</taxon>
        <taxon>Pleosporomycetidae</taxon>
        <taxon>Pleosporales</taxon>
        <taxon>Lophiotremataceae</taxon>
        <taxon>Lophiotrema</taxon>
    </lineage>
</organism>
<gene>
    <name evidence="4" type="ORF">BDV96DRAFT_507747</name>
</gene>
<evidence type="ECO:0000313" key="5">
    <source>
        <dbReference type="Proteomes" id="UP000799770"/>
    </source>
</evidence>
<keyword evidence="5" id="KW-1185">Reference proteome</keyword>
<dbReference type="PANTHER" id="PTHR34598">
    <property type="entry name" value="BLL6449 PROTEIN"/>
    <property type="match status" value="1"/>
</dbReference>
<evidence type="ECO:0008006" key="6">
    <source>
        <dbReference type="Google" id="ProtNLM"/>
    </source>
</evidence>
<comment type="similarity">
    <text evidence="2">Belongs to the asaB hydroxylase/desaturase family.</text>
</comment>
<dbReference type="GO" id="GO:0016491">
    <property type="term" value="F:oxidoreductase activity"/>
    <property type="evidence" value="ECO:0007669"/>
    <property type="project" value="UniProtKB-KW"/>
</dbReference>
<sequence>MLDSSKNGSVEADIQYLLRDPKRKNEKLFYRYFDEYPDMEKTNTAGDLRQVTIRNARHVHLSASDMFSQFAFAKFPLSVPLSPEEYYDSSKVKEGYYPKCIELVRSLYPDAARIEVQEHGTRKRDPSFPNPEKERHQYSKLQPSDYTHIDWTVSSAEKAGIKTFGDEVSQYRRLVAINIWQPIRGPVQDWPLALLDRRTIDYPTQSVVQDVIADNFEQEILRIYYDPGHEWYYWEELRDDEAIVFVQSDSDVPNIAGVLHTAFKDSRVGEDVQRRESVEVRVFVYFD</sequence>
<name>A0A6A5YJF4_9PLEO</name>
<accession>A0A6A5YJF4</accession>
<dbReference type="Proteomes" id="UP000799770">
    <property type="component" value="Unassembled WGS sequence"/>
</dbReference>
<dbReference type="NCBIfam" id="NF041278">
    <property type="entry name" value="CmcJ_NvfI_EfuI"/>
    <property type="match status" value="1"/>
</dbReference>
<dbReference type="OrthoDB" id="412788at2759"/>